<accession>A0AAW1JK44</accession>
<name>A0AAW1JK44_POPJA</name>
<reference evidence="2 3" key="1">
    <citation type="journal article" date="2024" name="BMC Genomics">
        <title>De novo assembly and annotation of Popillia japonica's genome with initial clues to its potential as an invasive pest.</title>
        <authorList>
            <person name="Cucini C."/>
            <person name="Boschi S."/>
            <person name="Funari R."/>
            <person name="Cardaioli E."/>
            <person name="Iannotti N."/>
            <person name="Marturano G."/>
            <person name="Paoli F."/>
            <person name="Bruttini M."/>
            <person name="Carapelli A."/>
            <person name="Frati F."/>
            <person name="Nardi F."/>
        </authorList>
    </citation>
    <scope>NUCLEOTIDE SEQUENCE [LARGE SCALE GENOMIC DNA]</scope>
    <source>
        <strain evidence="2">DMR45628</strain>
    </source>
</reference>
<evidence type="ECO:0000313" key="2">
    <source>
        <dbReference type="EMBL" id="KAK9703785.1"/>
    </source>
</evidence>
<feature type="region of interest" description="Disordered" evidence="1">
    <location>
        <begin position="28"/>
        <end position="52"/>
    </location>
</feature>
<gene>
    <name evidence="2" type="ORF">QE152_g29074</name>
</gene>
<organism evidence="2 3">
    <name type="scientific">Popillia japonica</name>
    <name type="common">Japanese beetle</name>
    <dbReference type="NCBI Taxonomy" id="7064"/>
    <lineage>
        <taxon>Eukaryota</taxon>
        <taxon>Metazoa</taxon>
        <taxon>Ecdysozoa</taxon>
        <taxon>Arthropoda</taxon>
        <taxon>Hexapoda</taxon>
        <taxon>Insecta</taxon>
        <taxon>Pterygota</taxon>
        <taxon>Neoptera</taxon>
        <taxon>Endopterygota</taxon>
        <taxon>Coleoptera</taxon>
        <taxon>Polyphaga</taxon>
        <taxon>Scarabaeiformia</taxon>
        <taxon>Scarabaeidae</taxon>
        <taxon>Rutelinae</taxon>
        <taxon>Popillia</taxon>
    </lineage>
</organism>
<dbReference type="AlphaFoldDB" id="A0AAW1JK44"/>
<keyword evidence="3" id="KW-1185">Reference proteome</keyword>
<sequence>MDKEEIETAAERLTNDVQEALEWSKSAVTQKRWKVEPDHRKKRSPEEHEATLAPHHHVNYYLSKSSFAHRSYHRPEHWSKGNNTKRKASGLGRQKGLYRDNSSNCCELSIYFLPFHSNMDAEDVNDIDIQQTLRGFNYSRGRVKATLTRISTYLDSVSDRNNICQINERLSRVRALWNEFSNLQMKITELEDDRNNDVKADLFEDNYFNTIAKAVELLLCYAVNDPSHSQEDILNNQNAVYHYHVAHLLMSQISLPSFSGEFDEWLPFCQVFDSPVEYWDDWPVCIITDKLDATSRKHWKATLQTTEIPTYNKLMEFLLHKVSALISSQAIQPSVDQDRARKVSAHVSNKAL</sequence>
<evidence type="ECO:0000256" key="1">
    <source>
        <dbReference type="SAM" id="MobiDB-lite"/>
    </source>
</evidence>
<dbReference type="EMBL" id="JASPKY010000363">
    <property type="protein sequence ID" value="KAK9703785.1"/>
    <property type="molecule type" value="Genomic_DNA"/>
</dbReference>
<evidence type="ECO:0000313" key="3">
    <source>
        <dbReference type="Proteomes" id="UP001458880"/>
    </source>
</evidence>
<feature type="region of interest" description="Disordered" evidence="1">
    <location>
        <begin position="73"/>
        <end position="94"/>
    </location>
</feature>
<dbReference type="Proteomes" id="UP001458880">
    <property type="component" value="Unassembled WGS sequence"/>
</dbReference>
<protein>
    <submittedName>
        <fullName evidence="2">Uncharacterized protein</fullName>
    </submittedName>
</protein>
<proteinExistence type="predicted"/>
<feature type="compositionally biased region" description="Basic and acidic residues" evidence="1">
    <location>
        <begin position="33"/>
        <end position="50"/>
    </location>
</feature>
<comment type="caution">
    <text evidence="2">The sequence shown here is derived from an EMBL/GenBank/DDBJ whole genome shotgun (WGS) entry which is preliminary data.</text>
</comment>